<dbReference type="Proteomes" id="UP000651852">
    <property type="component" value="Unassembled WGS sequence"/>
</dbReference>
<comment type="caution">
    <text evidence="1">The sequence shown here is derived from an EMBL/GenBank/DDBJ whole genome shotgun (WGS) entry which is preliminary data.</text>
</comment>
<name>A0ABR7AW42_9PSED</name>
<reference evidence="1 2" key="1">
    <citation type="submission" date="2020-08" db="EMBL/GenBank/DDBJ databases">
        <title>Putative novel bacterial strains isolated from necrotic wheat leaf tissues caused by Xanthomonas translucens.</title>
        <authorList>
            <person name="Tambong J.T."/>
        </authorList>
    </citation>
    <scope>NUCLEOTIDE SEQUENCE [LARGE SCALE GENOMIC DNA]</scope>
    <source>
        <strain evidence="1 2">DOAB 1069</strain>
    </source>
</reference>
<accession>A0ABR7AW42</accession>
<organism evidence="1 2">
    <name type="scientific">Pseudomonas folii</name>
    <dbReference type="NCBI Taxonomy" id="2762593"/>
    <lineage>
        <taxon>Bacteria</taxon>
        <taxon>Pseudomonadati</taxon>
        <taxon>Pseudomonadota</taxon>
        <taxon>Gammaproteobacteria</taxon>
        <taxon>Pseudomonadales</taxon>
        <taxon>Pseudomonadaceae</taxon>
        <taxon>Pseudomonas</taxon>
    </lineage>
</organism>
<dbReference type="RefSeq" id="WP_187520693.1">
    <property type="nucleotide sequence ID" value="NZ_JACONW010000013.1"/>
</dbReference>
<evidence type="ECO:0000313" key="1">
    <source>
        <dbReference type="EMBL" id="MBC3949132.1"/>
    </source>
</evidence>
<dbReference type="EMBL" id="JACONW010000013">
    <property type="protein sequence ID" value="MBC3949132.1"/>
    <property type="molecule type" value="Genomic_DNA"/>
</dbReference>
<sequence>MFAAVASLLSGCVSELISARQQALDLPLQITIRVLDENGQPIPDTVALAVQPLNVGKKLFCINLYGGSCATFWNMHVFKGEVGPDGEETFTIKYATSLTVQVALPCSDPKGNRRYFTRHIKWSDLSTQRVFIMEGDWDPAKGYYAGSLPCSTTTPPLRGWDDYY</sequence>
<evidence type="ECO:0008006" key="3">
    <source>
        <dbReference type="Google" id="ProtNLM"/>
    </source>
</evidence>
<gene>
    <name evidence="1" type="ORF">H8S59_05065</name>
</gene>
<proteinExistence type="predicted"/>
<keyword evidence="2" id="KW-1185">Reference proteome</keyword>
<protein>
    <recommendedName>
        <fullName evidence="3">Lipoprotein</fullName>
    </recommendedName>
</protein>
<evidence type="ECO:0000313" key="2">
    <source>
        <dbReference type="Proteomes" id="UP000651852"/>
    </source>
</evidence>